<dbReference type="AlphaFoldDB" id="A0A937JQ97"/>
<dbReference type="RefSeq" id="WP_201842966.1">
    <property type="nucleotide sequence ID" value="NZ_JAERRK010000023.1"/>
</dbReference>
<protein>
    <submittedName>
        <fullName evidence="1">Uncharacterized protein</fullName>
    </submittedName>
</protein>
<name>A0A937JQ97_9ACTN</name>
<accession>A0A937JQ97</accession>
<evidence type="ECO:0000313" key="1">
    <source>
        <dbReference type="EMBL" id="MBL1086485.1"/>
    </source>
</evidence>
<keyword evidence="2" id="KW-1185">Reference proteome</keyword>
<reference evidence="1" key="1">
    <citation type="submission" date="2021-01" db="EMBL/GenBank/DDBJ databases">
        <title>WGS of actinomycetes isolated from Thailand.</title>
        <authorList>
            <person name="Thawai C."/>
        </authorList>
    </citation>
    <scope>NUCLEOTIDE SEQUENCE</scope>
    <source>
        <strain evidence="1">RCU-197</strain>
    </source>
</reference>
<sequence>MEEYDSRGTTVLRQHARTTAEALVGGITGALASPAALLLARYDALGNLRLIGRTTALPTTQRRGLAPRLHPAGPDHLWHGRRFGAGWGTRGEPECHPVLLTW</sequence>
<dbReference type="EMBL" id="JAERRK010000023">
    <property type="protein sequence ID" value="MBL1086485.1"/>
    <property type="molecule type" value="Genomic_DNA"/>
</dbReference>
<comment type="caution">
    <text evidence="1">The sequence shown here is derived from an EMBL/GenBank/DDBJ whole genome shotgun (WGS) entry which is preliminary data.</text>
</comment>
<evidence type="ECO:0000313" key="2">
    <source>
        <dbReference type="Proteomes" id="UP000661858"/>
    </source>
</evidence>
<proteinExistence type="predicted"/>
<dbReference type="Proteomes" id="UP000661858">
    <property type="component" value="Unassembled WGS sequence"/>
</dbReference>
<organism evidence="1 2">
    <name type="scientific">Streptomyces actinomycinicus</name>
    <dbReference type="NCBI Taxonomy" id="1695166"/>
    <lineage>
        <taxon>Bacteria</taxon>
        <taxon>Bacillati</taxon>
        <taxon>Actinomycetota</taxon>
        <taxon>Actinomycetes</taxon>
        <taxon>Kitasatosporales</taxon>
        <taxon>Streptomycetaceae</taxon>
        <taxon>Streptomyces</taxon>
    </lineage>
</organism>
<gene>
    <name evidence="1" type="ORF">JK359_31730</name>
</gene>